<protein>
    <submittedName>
        <fullName evidence="2">Uncharacterized protein</fullName>
    </submittedName>
</protein>
<feature type="compositionally biased region" description="Low complexity" evidence="1">
    <location>
        <begin position="127"/>
        <end position="136"/>
    </location>
</feature>
<organism evidence="2 3">
    <name type="scientific">Liparis tanakae</name>
    <name type="common">Tanaka's snailfish</name>
    <dbReference type="NCBI Taxonomy" id="230148"/>
    <lineage>
        <taxon>Eukaryota</taxon>
        <taxon>Metazoa</taxon>
        <taxon>Chordata</taxon>
        <taxon>Craniata</taxon>
        <taxon>Vertebrata</taxon>
        <taxon>Euteleostomi</taxon>
        <taxon>Actinopterygii</taxon>
        <taxon>Neopterygii</taxon>
        <taxon>Teleostei</taxon>
        <taxon>Neoteleostei</taxon>
        <taxon>Acanthomorphata</taxon>
        <taxon>Eupercaria</taxon>
        <taxon>Perciformes</taxon>
        <taxon>Cottioidei</taxon>
        <taxon>Cottales</taxon>
        <taxon>Liparidae</taxon>
        <taxon>Liparis</taxon>
    </lineage>
</organism>
<gene>
    <name evidence="2" type="ORF">EYF80_053312</name>
</gene>
<dbReference type="AlphaFoldDB" id="A0A4Z2F5S9"/>
<name>A0A4Z2F5S9_9TELE</name>
<dbReference type="Proteomes" id="UP000314294">
    <property type="component" value="Unassembled WGS sequence"/>
</dbReference>
<reference evidence="2 3" key="1">
    <citation type="submission" date="2019-03" db="EMBL/GenBank/DDBJ databases">
        <title>First draft genome of Liparis tanakae, snailfish: a comprehensive survey of snailfish specific genes.</title>
        <authorList>
            <person name="Kim W."/>
            <person name="Song I."/>
            <person name="Jeong J.-H."/>
            <person name="Kim D."/>
            <person name="Kim S."/>
            <person name="Ryu S."/>
            <person name="Song J.Y."/>
            <person name="Lee S.K."/>
        </authorList>
    </citation>
    <scope>NUCLEOTIDE SEQUENCE [LARGE SCALE GENOMIC DNA]</scope>
    <source>
        <tissue evidence="2">Muscle</tissue>
    </source>
</reference>
<feature type="compositionally biased region" description="Basic and acidic residues" evidence="1">
    <location>
        <begin position="1"/>
        <end position="68"/>
    </location>
</feature>
<evidence type="ECO:0000313" key="3">
    <source>
        <dbReference type="Proteomes" id="UP000314294"/>
    </source>
</evidence>
<sequence>MIQRGIEVRRAVRDKERVNNKHVGDDGRQRVDKGNGSKVKRGTERWNREGDDRKRVTREEEKKEERASLRNSFISRARRVPSPSPERPADTSFSAPGCGNATFQTRSALSSARFPRRSGERRRAGEAKTAAAGDAGPLKRIKI</sequence>
<evidence type="ECO:0000256" key="1">
    <source>
        <dbReference type="SAM" id="MobiDB-lite"/>
    </source>
</evidence>
<feature type="compositionally biased region" description="Polar residues" evidence="1">
    <location>
        <begin position="101"/>
        <end position="110"/>
    </location>
</feature>
<feature type="region of interest" description="Disordered" evidence="1">
    <location>
        <begin position="1"/>
        <end position="143"/>
    </location>
</feature>
<comment type="caution">
    <text evidence="2">The sequence shown here is derived from an EMBL/GenBank/DDBJ whole genome shotgun (WGS) entry which is preliminary data.</text>
</comment>
<proteinExistence type="predicted"/>
<evidence type="ECO:0000313" key="2">
    <source>
        <dbReference type="EMBL" id="TNN36517.1"/>
    </source>
</evidence>
<feature type="compositionally biased region" description="Basic and acidic residues" evidence="1">
    <location>
        <begin position="117"/>
        <end position="126"/>
    </location>
</feature>
<keyword evidence="3" id="KW-1185">Reference proteome</keyword>
<accession>A0A4Z2F5S9</accession>
<dbReference type="EMBL" id="SRLO01001607">
    <property type="protein sequence ID" value="TNN36517.1"/>
    <property type="molecule type" value="Genomic_DNA"/>
</dbReference>